<evidence type="ECO:0000259" key="5">
    <source>
        <dbReference type="Pfam" id="PF04539"/>
    </source>
</evidence>
<feature type="domain" description="RNA polymerase sigma-70 region 3" evidence="5">
    <location>
        <begin position="184"/>
        <end position="259"/>
    </location>
</feature>
<dbReference type="PANTHER" id="PTHR30603:SF47">
    <property type="entry name" value="RNA POLYMERASE SIGMA FACTOR SIGD, CHLOROPLASTIC"/>
    <property type="match status" value="1"/>
</dbReference>
<protein>
    <submittedName>
        <fullName evidence="8">Sigma-70 family RNA polymerase sigma factor</fullName>
    </submittedName>
</protein>
<dbReference type="Pfam" id="PF04542">
    <property type="entry name" value="Sigma70_r2"/>
    <property type="match status" value="1"/>
</dbReference>
<dbReference type="SUPFAM" id="SSF88659">
    <property type="entry name" value="Sigma3 and sigma4 domains of RNA polymerase sigma factors"/>
    <property type="match status" value="2"/>
</dbReference>
<dbReference type="GO" id="GO:0003677">
    <property type="term" value="F:DNA binding"/>
    <property type="evidence" value="ECO:0007669"/>
    <property type="project" value="UniProtKB-KW"/>
</dbReference>
<keyword evidence="3" id="KW-0238">DNA-binding</keyword>
<dbReference type="NCBIfam" id="TIGR02937">
    <property type="entry name" value="sigma70-ECF"/>
    <property type="match status" value="1"/>
</dbReference>
<accession>A0A6B1FC03</accession>
<dbReference type="InterPro" id="IPR014284">
    <property type="entry name" value="RNA_pol_sigma-70_dom"/>
</dbReference>
<name>A0A6B1FC03_9SYNE</name>
<evidence type="ECO:0000256" key="2">
    <source>
        <dbReference type="ARBA" id="ARBA00023082"/>
    </source>
</evidence>
<reference evidence="8" key="1">
    <citation type="submission" date="2019-09" db="EMBL/GenBank/DDBJ databases">
        <title>Characterisation of the sponge microbiome using genome-centric metagenomics.</title>
        <authorList>
            <person name="Engelberts J.P."/>
            <person name="Robbins S.J."/>
            <person name="De Goeij J.M."/>
            <person name="Aranda M."/>
            <person name="Bell S.C."/>
            <person name="Webster N.S."/>
        </authorList>
    </citation>
    <scope>NUCLEOTIDE SEQUENCE</scope>
    <source>
        <strain evidence="8">SB0676_bin_10</strain>
    </source>
</reference>
<sequence>MLSCGIRIKNGYANYEKRLSNQDSWMRGFLNCGKLLDKKHFGGKMKRDCFGWMLDGIGRSRLLAPDQEVNLGRTVRAWMDYPGGPEKAPAGVSKAGLHARGEMIRSNLRLVVHLAKKYRTRGLPLEDLVQEGSFGLQRAAEKFDPTTGYRFSTYAYWWIKQSLQRAVSQQVSNIRLPFHVADRLARLTACTHRLTQQLGRPPSLEEASLAMNETKEQIRQLDETGRLLSGASLDAQVKTEGDSSSLGELIEDDRTQPMDALEQVDVLTQLEKLMDTAKLSERERQVVRQRHCLHERLPFQGIAGNLGLSRERTRQIEQNAMRKLRRAARGGSPHCQQPRTVKKTICRTALVHRECATA</sequence>
<feature type="domain" description="RNA polymerase sigma-70 region 2" evidence="6">
    <location>
        <begin position="103"/>
        <end position="170"/>
    </location>
</feature>
<dbReference type="PRINTS" id="PR00046">
    <property type="entry name" value="SIGMA70FCT"/>
</dbReference>
<keyword evidence="1" id="KW-0805">Transcription regulation</keyword>
<evidence type="ECO:0000313" key="8">
    <source>
        <dbReference type="EMBL" id="MYG38774.1"/>
    </source>
</evidence>
<evidence type="ECO:0000256" key="4">
    <source>
        <dbReference type="ARBA" id="ARBA00023163"/>
    </source>
</evidence>
<dbReference type="InterPro" id="IPR050239">
    <property type="entry name" value="Sigma-70_RNA_pol_init_factors"/>
</dbReference>
<dbReference type="Gene3D" id="1.10.601.10">
    <property type="entry name" value="RNA Polymerase Primary Sigma Factor"/>
    <property type="match status" value="1"/>
</dbReference>
<dbReference type="GO" id="GO:0006352">
    <property type="term" value="P:DNA-templated transcription initiation"/>
    <property type="evidence" value="ECO:0007669"/>
    <property type="project" value="InterPro"/>
</dbReference>
<dbReference type="Gene3D" id="1.10.10.10">
    <property type="entry name" value="Winged helix-like DNA-binding domain superfamily/Winged helix DNA-binding domain"/>
    <property type="match status" value="2"/>
</dbReference>
<dbReference type="Pfam" id="PF04539">
    <property type="entry name" value="Sigma70_r3"/>
    <property type="match status" value="1"/>
</dbReference>
<organism evidence="8">
    <name type="scientific">Synechococcus sp. SB0676_bin_10</name>
    <dbReference type="NCBI Taxonomy" id="2604869"/>
    <lineage>
        <taxon>Bacteria</taxon>
        <taxon>Bacillati</taxon>
        <taxon>Cyanobacteriota</taxon>
        <taxon>Cyanophyceae</taxon>
        <taxon>Synechococcales</taxon>
        <taxon>Synechococcaceae</taxon>
        <taxon>Synechococcus</taxon>
    </lineage>
</organism>
<evidence type="ECO:0000256" key="3">
    <source>
        <dbReference type="ARBA" id="ARBA00023125"/>
    </source>
</evidence>
<dbReference type="InterPro" id="IPR007624">
    <property type="entry name" value="RNA_pol_sigma70_r3"/>
</dbReference>
<dbReference type="InterPro" id="IPR013325">
    <property type="entry name" value="RNA_pol_sigma_r2"/>
</dbReference>
<dbReference type="InterPro" id="IPR007627">
    <property type="entry name" value="RNA_pol_sigma70_r2"/>
</dbReference>
<comment type="caution">
    <text evidence="8">The sequence shown here is derived from an EMBL/GenBank/DDBJ whole genome shotgun (WGS) entry which is preliminary data.</text>
</comment>
<dbReference type="InterPro" id="IPR007630">
    <property type="entry name" value="RNA_pol_sigma70_r4"/>
</dbReference>
<evidence type="ECO:0000256" key="1">
    <source>
        <dbReference type="ARBA" id="ARBA00023015"/>
    </source>
</evidence>
<dbReference type="EMBL" id="VYDO01000237">
    <property type="protein sequence ID" value="MYG38774.1"/>
    <property type="molecule type" value="Genomic_DNA"/>
</dbReference>
<dbReference type="SUPFAM" id="SSF88946">
    <property type="entry name" value="Sigma2 domain of RNA polymerase sigma factors"/>
    <property type="match status" value="1"/>
</dbReference>
<dbReference type="InterPro" id="IPR036388">
    <property type="entry name" value="WH-like_DNA-bd_sf"/>
</dbReference>
<keyword evidence="2" id="KW-0731">Sigma factor</keyword>
<dbReference type="Pfam" id="PF04545">
    <property type="entry name" value="Sigma70_r4"/>
    <property type="match status" value="1"/>
</dbReference>
<keyword evidence="4" id="KW-0804">Transcription</keyword>
<dbReference type="InterPro" id="IPR000943">
    <property type="entry name" value="RNA_pol_sigma70"/>
</dbReference>
<proteinExistence type="predicted"/>
<feature type="domain" description="RNA polymerase sigma-70 region 4" evidence="7">
    <location>
        <begin position="277"/>
        <end position="325"/>
    </location>
</feature>
<dbReference type="PANTHER" id="PTHR30603">
    <property type="entry name" value="RNA POLYMERASE SIGMA FACTOR RPO"/>
    <property type="match status" value="1"/>
</dbReference>
<evidence type="ECO:0000259" key="6">
    <source>
        <dbReference type="Pfam" id="PF04542"/>
    </source>
</evidence>
<gene>
    <name evidence="8" type="ORF">F4162_07390</name>
</gene>
<dbReference type="GO" id="GO:0016987">
    <property type="term" value="F:sigma factor activity"/>
    <property type="evidence" value="ECO:0007669"/>
    <property type="project" value="UniProtKB-KW"/>
</dbReference>
<dbReference type="InterPro" id="IPR013324">
    <property type="entry name" value="RNA_pol_sigma_r3/r4-like"/>
</dbReference>
<dbReference type="AlphaFoldDB" id="A0A6B1FC03"/>
<evidence type="ECO:0000259" key="7">
    <source>
        <dbReference type="Pfam" id="PF04545"/>
    </source>
</evidence>